<dbReference type="SUPFAM" id="SSF47336">
    <property type="entry name" value="ACP-like"/>
    <property type="match status" value="2"/>
</dbReference>
<dbReference type="InterPro" id="IPR020806">
    <property type="entry name" value="PKS_PP-bd"/>
</dbReference>
<keyword evidence="6" id="KW-0045">Antibiotic biosynthesis</keyword>
<dbReference type="SUPFAM" id="SSF56801">
    <property type="entry name" value="Acetyl-CoA synthetase-like"/>
    <property type="match status" value="2"/>
</dbReference>
<feature type="domain" description="Carrier" evidence="8">
    <location>
        <begin position="578"/>
        <end position="653"/>
    </location>
</feature>
<evidence type="ECO:0000256" key="4">
    <source>
        <dbReference type="ARBA" id="ARBA00022553"/>
    </source>
</evidence>
<keyword evidence="5" id="KW-0677">Repeat</keyword>
<dbReference type="InterPro" id="IPR020459">
    <property type="entry name" value="AMP-binding"/>
</dbReference>
<dbReference type="Pfam" id="PF00550">
    <property type="entry name" value="PP-binding"/>
    <property type="match status" value="2"/>
</dbReference>
<evidence type="ECO:0000259" key="8">
    <source>
        <dbReference type="PROSITE" id="PS50075"/>
    </source>
</evidence>
<dbReference type="Gene3D" id="3.30.559.10">
    <property type="entry name" value="Chloramphenicol acetyltransferase-like domain"/>
    <property type="match status" value="2"/>
</dbReference>
<dbReference type="InterPro" id="IPR009081">
    <property type="entry name" value="PP-bd_ACP"/>
</dbReference>
<dbReference type="InterPro" id="IPR045851">
    <property type="entry name" value="AMP-bd_C_sf"/>
</dbReference>
<dbReference type="InterPro" id="IPR023213">
    <property type="entry name" value="CAT-like_dom_sf"/>
</dbReference>
<dbReference type="InterPro" id="IPR000873">
    <property type="entry name" value="AMP-dep_synth/lig_dom"/>
</dbReference>
<dbReference type="PANTHER" id="PTHR45527">
    <property type="entry name" value="NONRIBOSOMAL PEPTIDE SYNTHETASE"/>
    <property type="match status" value="1"/>
</dbReference>
<dbReference type="Gene3D" id="3.40.50.12780">
    <property type="entry name" value="N-terminal domain of ligase-like"/>
    <property type="match status" value="2"/>
</dbReference>
<dbReference type="InterPro" id="IPR006162">
    <property type="entry name" value="Ppantetheine_attach_site"/>
</dbReference>
<evidence type="ECO:0000256" key="3">
    <source>
        <dbReference type="ARBA" id="ARBA00022450"/>
    </source>
</evidence>
<dbReference type="SMART" id="SM00823">
    <property type="entry name" value="PKS_PP"/>
    <property type="match status" value="1"/>
</dbReference>
<dbReference type="EMBL" id="JAHZIJ010000013">
    <property type="protein sequence ID" value="MBW7476450.1"/>
    <property type="molecule type" value="Genomic_DNA"/>
</dbReference>
<organism evidence="9 10">
    <name type="scientific">Paenibacillus oenotherae</name>
    <dbReference type="NCBI Taxonomy" id="1435645"/>
    <lineage>
        <taxon>Bacteria</taxon>
        <taxon>Bacillati</taxon>
        <taxon>Bacillota</taxon>
        <taxon>Bacilli</taxon>
        <taxon>Bacillales</taxon>
        <taxon>Paenibacillaceae</taxon>
        <taxon>Paenibacillus</taxon>
    </lineage>
</organism>
<dbReference type="PROSITE" id="PS00012">
    <property type="entry name" value="PHOSPHOPANTETHEINE"/>
    <property type="match status" value="1"/>
</dbReference>
<dbReference type="InterPro" id="IPR042099">
    <property type="entry name" value="ANL_N_sf"/>
</dbReference>
<dbReference type="InterPro" id="IPR036736">
    <property type="entry name" value="ACP-like_sf"/>
</dbReference>
<comment type="caution">
    <text evidence="9">The sequence shown here is derived from an EMBL/GenBank/DDBJ whole genome shotgun (WGS) entry which is preliminary data.</text>
</comment>
<evidence type="ECO:0000313" key="10">
    <source>
        <dbReference type="Proteomes" id="UP000812277"/>
    </source>
</evidence>
<evidence type="ECO:0000256" key="5">
    <source>
        <dbReference type="ARBA" id="ARBA00022737"/>
    </source>
</evidence>
<evidence type="ECO:0000256" key="2">
    <source>
        <dbReference type="ARBA" id="ARBA00006432"/>
    </source>
</evidence>
<dbReference type="PRINTS" id="PR00154">
    <property type="entry name" value="AMPBINDING"/>
</dbReference>
<dbReference type="Gene3D" id="3.30.559.30">
    <property type="entry name" value="Nonribosomal peptide synthetase, condensation domain"/>
    <property type="match status" value="2"/>
</dbReference>
<dbReference type="CDD" id="cd19531">
    <property type="entry name" value="LCL_NRPS-like"/>
    <property type="match status" value="2"/>
</dbReference>
<keyword evidence="4" id="KW-0597">Phosphoprotein</keyword>
<dbReference type="InterPro" id="IPR010071">
    <property type="entry name" value="AA_adenyl_dom"/>
</dbReference>
<dbReference type="Pfam" id="PF13193">
    <property type="entry name" value="AMP-binding_C"/>
    <property type="match status" value="1"/>
</dbReference>
<dbReference type="Gene3D" id="1.10.1200.10">
    <property type="entry name" value="ACP-like"/>
    <property type="match status" value="2"/>
</dbReference>
<dbReference type="Pfam" id="PF00501">
    <property type="entry name" value="AMP-binding"/>
    <property type="match status" value="2"/>
</dbReference>
<dbReference type="InterPro" id="IPR001242">
    <property type="entry name" value="Condensation_dom"/>
</dbReference>
<proteinExistence type="inferred from homology"/>
<dbReference type="Pfam" id="PF00668">
    <property type="entry name" value="Condensation"/>
    <property type="match status" value="2"/>
</dbReference>
<dbReference type="InterPro" id="IPR020845">
    <property type="entry name" value="AMP-binding_CS"/>
</dbReference>
<dbReference type="Proteomes" id="UP000812277">
    <property type="component" value="Unassembled WGS sequence"/>
</dbReference>
<evidence type="ECO:0000313" key="9">
    <source>
        <dbReference type="EMBL" id="MBW7476450.1"/>
    </source>
</evidence>
<keyword evidence="10" id="KW-1185">Reference proteome</keyword>
<dbReference type="RefSeq" id="WP_219873684.1">
    <property type="nucleotide sequence ID" value="NZ_JAHZIJ010000013.1"/>
</dbReference>
<evidence type="ECO:0000256" key="7">
    <source>
        <dbReference type="ARBA" id="ARBA00023268"/>
    </source>
</evidence>
<sequence>MRRPFVHLTDLLQKRAESGKGIIFIHKKSETALTYRELYEQSLGMAGSLRARGLQPRAEIVLQIEDLRAFVLSFWACVLGGFIPVPVTSGGSEENREKLRNVWRMLNRPVLLTDSAAEDEEEGAEGPSLKDIIRFAELEAEADLTAADGLPYRPEPDDIAFLQFSSGSTGEPKGVILTHGNLIANMNAIVTCSGSAEGDSSLSWMPLTHDMGLIGFHLSPIYADMNQYLMQPAQFMLNPMFWLDKVNEHRISSIASPNFGYKHFLGWYKKEQAAGWDLSCVKLIFNGAEPISAEWADKFVDELSEHGMNPAAMFPVYGMAEASLAVTFPPVEERLLAVRVERSSINLDEQVQLAQGDDEGAITFVDVGYPVMDCEVRICGSEETAVPEGIVGHIQIRGANVTQGYYNNPAATKEALTADGWLRTGDVGFLQQGRLVITGRHKEIIFIRGQNIYPHDLEKRAEAMEGIGYGKAAVCGARIGDSAEEEIVLFIQHKGKLDRFVPVADRLIRQLNRETGYDIRFVLPIRTIPRTTSGKTQRFKLVQRLAAKEWDSVMAEMEELRLASGAEAAAGTDAVSGADDHPDLLALKGIWQEALGSSRIGNDDHFMELGGNSLKGAYVLGAVQKKWGVELALRDLMDYSTPQLLWDRISREGNALSQGLQALPKVQQAGDGGYPVSVAQRRMYLMEQAEGIGPAYQIPLALTIEGAMNPVRIRGALQALVDRHETLRTSYHWEGGDVIQRIHPAGSVVLDMAEVHRSPGDLDISGKKLEELAGTEGLAALLAPYDLGKAPMMRSTLYTDREGQHLLLLNVHHIASDGIGMNVLMQEFAQLLKGEALLPLQHQYKDFAVWEQERTGSGHSEASEKYWRSKLSEPMEALNWPGLAARPDRRSYRGGTVTVELPAAIVEPLQRMVQQEKATLSSLLLTLFSTLLYRYSSQSAMSVGMLLAGRTHPDTAGMVGMFNNYVPIRIHGDGERTFREVWSQTRDTVLDAFDHIDIPYEKLIELSGGKPDRSRNPLFDTMLVLHNQAEAANVGFEADGCRFRQHTVATGTAKLDLKLDVYPEPSGGLTCMLEYNEELLSQDMVERMSRHLCSLAEAVALSPDTPLGAIELMTAGEKQQVVEQFNATEAAFPRELTLHEMFRQQAKRTPERTALVYESEELTYRELDERSDRLAGHLRGRGVKRGEPVGLMAQRSAEMMIGMLAIIKAGGAYVPLPPEFPEDRLRYMAEGSGLRVICAQRSWLAAAERVTAREATDVASGASQEASQAVSGEASQGSAAAAADTGAMPAVTLIDLDDAAWREGAVEPLAPVGAPDDLAYILYTSGSTGRPKGVMIRHESVINRIHWMQKAYPLGEGDVILQKTPYSFDVSVWELFWWMMAGASVAFLAPGAEKDPAQLMEAIQRRKVTTMHFVPSMLAAFLETVQGEPAEVLAEKLASLRQVFASGEALHTVHVERFYELTRSCGLGETRLINLYGPTEATVDVSVYECVPDSGLGFVPIGRPIDNTALYIISSSGLAQPIGVPGELCIAGVQLAAGYANRPDLTAEKFVANPFVPGTVMYRTGDLARWMENGEIQYLGRIDDQVKVRGYRIELGEIERTLLAYEPVSEAVVTVREDGAGDKQLCGYVVADRACTSGELRRHCAELLPDYMIPAAFVQVEIMPLTASGKADRRALPAPDTVSMDTGTAYEAPATETEEKLAALWQELLGRETIGVNDNFFELGGHSLKAAALTARIEQTFSVRLALRELFIHPTIRELAVMIENGSMGTLTLSSIPKVEKKLYYPVSSAQNQMLIHGQFNPGSLSYNMPTVLKLTGTIDSDRLGQALEGLIQRHESLRTSFRQVQGQMVQLVQEQVESPLKLSNKDAFYSAENGNLEEAVQQWLKPFDTSSAPLFRAELVRLEDDVHLLLFDIHHLVSDGVSGGILIRDLIALYSGSGLPPVSAQLKDYTEWLKRSDSGIDMEKHRAFWSGQFSGGVPEVNLPTDEPRSVLTNPLHKDAGARIRVTIDAEQTAALNELAGRSGSTLFMVLFAGYQAMLGRWSGLEDVVTGVPVANRSHPDLTHTTGLLLNTLALRSRPVRKLPFQQWLAEVKEQVLSSFEHPWLQVEELVDLLDEEGMIRWDATRHPLFNTMFVLQNMDVSPTQTGDLQWLPIELASTAAKLDLVVQAEEKNGAIDLMFEYRSSLFRQATITEMANGYISLLAAAAAEPEATLEQLTGSLRQAAETEPVPAAPRGNRKLDLFEADFDF</sequence>
<name>A0ABS7D930_9BACL</name>
<dbReference type="PROSITE" id="PS50075">
    <property type="entry name" value="CARRIER"/>
    <property type="match status" value="2"/>
</dbReference>
<keyword evidence="7" id="KW-0511">Multifunctional enzyme</keyword>
<keyword evidence="3" id="KW-0596">Phosphopantetheine</keyword>
<comment type="similarity">
    <text evidence="2">Belongs to the ATP-dependent AMP-binding enzyme family.</text>
</comment>
<gene>
    <name evidence="9" type="ORF">K0T92_17085</name>
</gene>
<feature type="domain" description="Carrier" evidence="8">
    <location>
        <begin position="1692"/>
        <end position="1767"/>
    </location>
</feature>
<comment type="cofactor">
    <cofactor evidence="1">
        <name>pantetheine 4'-phosphate</name>
        <dbReference type="ChEBI" id="CHEBI:47942"/>
    </cofactor>
</comment>
<dbReference type="CDD" id="cd05930">
    <property type="entry name" value="A_NRPS"/>
    <property type="match status" value="1"/>
</dbReference>
<reference evidence="9 10" key="1">
    <citation type="submission" date="2021-07" db="EMBL/GenBank/DDBJ databases">
        <title>Paenibacillus radiodurans sp. nov., isolated from the southeastern edge of Tengger Desert.</title>
        <authorList>
            <person name="Zhang G."/>
        </authorList>
    </citation>
    <scope>NUCLEOTIDE SEQUENCE [LARGE SCALE GENOMIC DNA]</scope>
    <source>
        <strain evidence="9 10">DT7-4</strain>
    </source>
</reference>
<accession>A0ABS7D930</accession>
<dbReference type="Gene3D" id="3.30.300.30">
    <property type="match status" value="2"/>
</dbReference>
<dbReference type="NCBIfam" id="TIGR01733">
    <property type="entry name" value="AA-adenyl-dom"/>
    <property type="match status" value="1"/>
</dbReference>
<dbReference type="PANTHER" id="PTHR45527:SF1">
    <property type="entry name" value="FATTY ACID SYNTHASE"/>
    <property type="match status" value="1"/>
</dbReference>
<evidence type="ECO:0000256" key="6">
    <source>
        <dbReference type="ARBA" id="ARBA00023194"/>
    </source>
</evidence>
<dbReference type="SUPFAM" id="SSF52777">
    <property type="entry name" value="CoA-dependent acyltransferases"/>
    <property type="match status" value="4"/>
</dbReference>
<protein>
    <submittedName>
        <fullName evidence="9">Amino acid adenylation domain-containing protein</fullName>
    </submittedName>
</protein>
<dbReference type="InterPro" id="IPR025110">
    <property type="entry name" value="AMP-bd_C"/>
</dbReference>
<dbReference type="PROSITE" id="PS00455">
    <property type="entry name" value="AMP_BINDING"/>
    <property type="match status" value="2"/>
</dbReference>
<evidence type="ECO:0000256" key="1">
    <source>
        <dbReference type="ARBA" id="ARBA00001957"/>
    </source>
</evidence>